<dbReference type="GO" id="GO:0010181">
    <property type="term" value="F:FMN binding"/>
    <property type="evidence" value="ECO:0007669"/>
    <property type="project" value="InterPro"/>
</dbReference>
<sequence>MTTSPAVDPALAFRATMSRLPSGVSVITTRFGDAPIGMTASAVTALSLDPVQLLVCVGNHLFTKRAIAQHGRFGVNVLGEDSQELAKRFAAKGDRFAGVDYDEDHGVPMLRDAIAGVVCEVAGELPGGDHTIFVGSARQFGHRSAGRPLLHFCGEFGRIA</sequence>
<evidence type="ECO:0000313" key="4">
    <source>
        <dbReference type="Proteomes" id="UP001239397"/>
    </source>
</evidence>
<dbReference type="AlphaFoldDB" id="A0A9Y2JP99"/>
<protein>
    <submittedName>
        <fullName evidence="3">Flavin reductase family protein</fullName>
    </submittedName>
</protein>
<dbReference type="InterPro" id="IPR002563">
    <property type="entry name" value="Flavin_Rdtase-like_dom"/>
</dbReference>
<dbReference type="Pfam" id="PF01613">
    <property type="entry name" value="Flavin_Reduct"/>
    <property type="match status" value="1"/>
</dbReference>
<name>A0A9Y2JP99_9PSEU</name>
<gene>
    <name evidence="3" type="ORF">QRX60_44320</name>
</gene>
<dbReference type="RefSeq" id="WP_285997460.1">
    <property type="nucleotide sequence ID" value="NZ_CP127295.1"/>
</dbReference>
<evidence type="ECO:0000259" key="2">
    <source>
        <dbReference type="SMART" id="SM00903"/>
    </source>
</evidence>
<keyword evidence="4" id="KW-1185">Reference proteome</keyword>
<dbReference type="SUPFAM" id="SSF50475">
    <property type="entry name" value="FMN-binding split barrel"/>
    <property type="match status" value="1"/>
</dbReference>
<dbReference type="EMBL" id="CP127295">
    <property type="protein sequence ID" value="WIY00999.1"/>
    <property type="molecule type" value="Genomic_DNA"/>
</dbReference>
<feature type="domain" description="Flavin reductase like" evidence="2">
    <location>
        <begin position="17"/>
        <end position="158"/>
    </location>
</feature>
<evidence type="ECO:0000313" key="3">
    <source>
        <dbReference type="EMBL" id="WIY00999.1"/>
    </source>
</evidence>
<dbReference type="Proteomes" id="UP001239397">
    <property type="component" value="Chromosome"/>
</dbReference>
<dbReference type="SMART" id="SM00903">
    <property type="entry name" value="Flavin_Reduct"/>
    <property type="match status" value="1"/>
</dbReference>
<keyword evidence="1" id="KW-0560">Oxidoreductase</keyword>
<dbReference type="PANTHER" id="PTHR30466">
    <property type="entry name" value="FLAVIN REDUCTASE"/>
    <property type="match status" value="1"/>
</dbReference>
<reference evidence="3 4" key="1">
    <citation type="submission" date="2023-06" db="EMBL/GenBank/DDBJ databases">
        <authorList>
            <person name="Oyuntsetseg B."/>
            <person name="Kim S.B."/>
        </authorList>
    </citation>
    <scope>NUCLEOTIDE SEQUENCE [LARGE SCALE GENOMIC DNA]</scope>
    <source>
        <strain evidence="3 4">4-36</strain>
    </source>
</reference>
<dbReference type="InterPro" id="IPR012349">
    <property type="entry name" value="Split_barrel_FMN-bd"/>
</dbReference>
<evidence type="ECO:0000256" key="1">
    <source>
        <dbReference type="ARBA" id="ARBA00023002"/>
    </source>
</evidence>
<dbReference type="KEGG" id="amog:QRX60_44320"/>
<organism evidence="3 4">
    <name type="scientific">Amycolatopsis mongoliensis</name>
    <dbReference type="NCBI Taxonomy" id="715475"/>
    <lineage>
        <taxon>Bacteria</taxon>
        <taxon>Bacillati</taxon>
        <taxon>Actinomycetota</taxon>
        <taxon>Actinomycetes</taxon>
        <taxon>Pseudonocardiales</taxon>
        <taxon>Pseudonocardiaceae</taxon>
        <taxon>Amycolatopsis</taxon>
    </lineage>
</organism>
<dbReference type="PANTHER" id="PTHR30466:SF1">
    <property type="entry name" value="FMN REDUCTASE (NADH) RUTF"/>
    <property type="match status" value="1"/>
</dbReference>
<dbReference type="Gene3D" id="2.30.110.10">
    <property type="entry name" value="Electron Transport, Fmn-binding Protein, Chain A"/>
    <property type="match status" value="1"/>
</dbReference>
<dbReference type="GO" id="GO:0042602">
    <property type="term" value="F:riboflavin reductase (NADPH) activity"/>
    <property type="evidence" value="ECO:0007669"/>
    <property type="project" value="TreeGrafter"/>
</dbReference>
<accession>A0A9Y2JP99</accession>
<dbReference type="InterPro" id="IPR050268">
    <property type="entry name" value="NADH-dep_flavin_reductase"/>
</dbReference>
<proteinExistence type="predicted"/>